<reference evidence="1" key="1">
    <citation type="submission" date="2021-02" db="EMBL/GenBank/DDBJ databases">
        <authorList>
            <person name="Nowell W R."/>
        </authorList>
    </citation>
    <scope>NUCLEOTIDE SEQUENCE</scope>
</reference>
<accession>A0A819UF32</accession>
<proteinExistence type="predicted"/>
<evidence type="ECO:0000313" key="1">
    <source>
        <dbReference type="EMBL" id="CAF4087741.1"/>
    </source>
</evidence>
<comment type="caution">
    <text evidence="1">The sequence shown here is derived from an EMBL/GenBank/DDBJ whole genome shotgun (WGS) entry which is preliminary data.</text>
</comment>
<evidence type="ECO:0000313" key="2">
    <source>
        <dbReference type="Proteomes" id="UP000663823"/>
    </source>
</evidence>
<dbReference type="EMBL" id="CAJOAX010011130">
    <property type="protein sequence ID" value="CAF4087741.1"/>
    <property type="molecule type" value="Genomic_DNA"/>
</dbReference>
<gene>
    <name evidence="1" type="ORF">OTI717_LOCUS33524</name>
</gene>
<organism evidence="1 2">
    <name type="scientific">Rotaria sordida</name>
    <dbReference type="NCBI Taxonomy" id="392033"/>
    <lineage>
        <taxon>Eukaryota</taxon>
        <taxon>Metazoa</taxon>
        <taxon>Spiralia</taxon>
        <taxon>Gnathifera</taxon>
        <taxon>Rotifera</taxon>
        <taxon>Eurotatoria</taxon>
        <taxon>Bdelloidea</taxon>
        <taxon>Philodinida</taxon>
        <taxon>Philodinidae</taxon>
        <taxon>Rotaria</taxon>
    </lineage>
</organism>
<dbReference type="Proteomes" id="UP000663823">
    <property type="component" value="Unassembled WGS sequence"/>
</dbReference>
<protein>
    <submittedName>
        <fullName evidence="1">Uncharacterized protein</fullName>
    </submittedName>
</protein>
<sequence length="172" mass="20260">MFYLCLYEYDSEEQFFGNFFSRYRTELQKLITSFIGMFFLDIVAERSIVVETNMSSLQSILQSLLAFLESLVQRTPTKTDNEIQTSLSSIYLITEWAAFQVLIDHVLFIFYHNYTINNRNQFDLIHLNNNNNNSLSQTESLDEQLRKANTRRSILIRTTYFSNNPSTSIENK</sequence>
<name>A0A819UF32_9BILA</name>
<dbReference type="AlphaFoldDB" id="A0A819UF32"/>